<proteinExistence type="predicted"/>
<dbReference type="Proteomes" id="UP000827976">
    <property type="component" value="Chromosome 6"/>
</dbReference>
<evidence type="ECO:0000313" key="2">
    <source>
        <dbReference type="Proteomes" id="UP000827976"/>
    </source>
</evidence>
<protein>
    <submittedName>
        <fullName evidence="1">Late embryogenesis abundant protein LEA-2 subgroup domain-containing protein</fullName>
    </submittedName>
</protein>
<name>A0ACB7VZ00_DIOAL</name>
<keyword evidence="2" id="KW-1185">Reference proteome</keyword>
<organism evidence="1 2">
    <name type="scientific">Dioscorea alata</name>
    <name type="common">Purple yam</name>
    <dbReference type="NCBI Taxonomy" id="55571"/>
    <lineage>
        <taxon>Eukaryota</taxon>
        <taxon>Viridiplantae</taxon>
        <taxon>Streptophyta</taxon>
        <taxon>Embryophyta</taxon>
        <taxon>Tracheophyta</taxon>
        <taxon>Spermatophyta</taxon>
        <taxon>Magnoliopsida</taxon>
        <taxon>Liliopsida</taxon>
        <taxon>Dioscoreales</taxon>
        <taxon>Dioscoreaceae</taxon>
        <taxon>Dioscorea</taxon>
    </lineage>
</organism>
<dbReference type="EMBL" id="CM037016">
    <property type="protein sequence ID" value="KAH7679994.1"/>
    <property type="molecule type" value="Genomic_DNA"/>
</dbReference>
<feature type="non-terminal residue" evidence="1">
    <location>
        <position position="1"/>
    </location>
</feature>
<sequence length="190" mass="21319">QPHESSTSFTRCCCFFILILLSLKALVVTILIILVFVIRPKQPQFHLHSISFQSLNLDVNSSQQLNASSSLAYVLLVTENPNKLGIRYNSSELAILYEHEAFGVIQVPVFYQPLRSRNVTVRVQVSFQPWEVSKLINGIALSSNGATNGEIRIFGIIQAQPHALNFPLLTIKVYLDCRVSMNFNQISLSV</sequence>
<reference evidence="2" key="1">
    <citation type="journal article" date="2022" name="Nat. Commun.">
        <title>Chromosome evolution and the genetic basis of agronomically important traits in greater yam.</title>
        <authorList>
            <person name="Bredeson J.V."/>
            <person name="Lyons J.B."/>
            <person name="Oniyinde I.O."/>
            <person name="Okereke N.R."/>
            <person name="Kolade O."/>
            <person name="Nnabue I."/>
            <person name="Nwadili C.O."/>
            <person name="Hribova E."/>
            <person name="Parker M."/>
            <person name="Nwogha J."/>
            <person name="Shu S."/>
            <person name="Carlson J."/>
            <person name="Kariba R."/>
            <person name="Muthemba S."/>
            <person name="Knop K."/>
            <person name="Barton G.J."/>
            <person name="Sherwood A.V."/>
            <person name="Lopez-Montes A."/>
            <person name="Asiedu R."/>
            <person name="Jamnadass R."/>
            <person name="Muchugi A."/>
            <person name="Goodstein D."/>
            <person name="Egesi C.N."/>
            <person name="Featherston J."/>
            <person name="Asfaw A."/>
            <person name="Simpson G.G."/>
            <person name="Dolezel J."/>
            <person name="Hendre P.S."/>
            <person name="Van Deynze A."/>
            <person name="Kumar P.L."/>
            <person name="Obidiegwu J.E."/>
            <person name="Bhattacharjee R."/>
            <person name="Rokhsar D.S."/>
        </authorList>
    </citation>
    <scope>NUCLEOTIDE SEQUENCE [LARGE SCALE GENOMIC DNA]</scope>
    <source>
        <strain evidence="2">cv. TDa95/00328</strain>
    </source>
</reference>
<accession>A0ACB7VZ00</accession>
<evidence type="ECO:0000313" key="1">
    <source>
        <dbReference type="EMBL" id="KAH7679994.1"/>
    </source>
</evidence>
<gene>
    <name evidence="1" type="ORF">IHE45_06G095000</name>
</gene>
<comment type="caution">
    <text evidence="1">The sequence shown here is derived from an EMBL/GenBank/DDBJ whole genome shotgun (WGS) entry which is preliminary data.</text>
</comment>